<evidence type="ECO:0000313" key="1">
    <source>
        <dbReference type="EMBL" id="KAF4720991.1"/>
    </source>
</evidence>
<dbReference type="EMBL" id="JABANO010024999">
    <property type="protein sequence ID" value="KAF4720991.1"/>
    <property type="molecule type" value="Genomic_DNA"/>
</dbReference>
<proteinExistence type="predicted"/>
<comment type="caution">
    <text evidence="1">The sequence shown here is derived from an EMBL/GenBank/DDBJ whole genome shotgun (WGS) entry which is preliminary data.</text>
</comment>
<dbReference type="InterPro" id="IPR011990">
    <property type="entry name" value="TPR-like_helical_dom_sf"/>
</dbReference>
<feature type="non-terminal residue" evidence="1">
    <location>
        <position position="1"/>
    </location>
</feature>
<protein>
    <submittedName>
        <fullName evidence="1">Uncharacterized protein</fullName>
    </submittedName>
</protein>
<organism evidence="1 2">
    <name type="scientific">Perkinsus olseni</name>
    <name type="common">Perkinsus atlanticus</name>
    <dbReference type="NCBI Taxonomy" id="32597"/>
    <lineage>
        <taxon>Eukaryota</taxon>
        <taxon>Sar</taxon>
        <taxon>Alveolata</taxon>
        <taxon>Perkinsozoa</taxon>
        <taxon>Perkinsea</taxon>
        <taxon>Perkinsida</taxon>
        <taxon>Perkinsidae</taxon>
        <taxon>Perkinsus</taxon>
    </lineage>
</organism>
<gene>
    <name evidence="1" type="ORF">FOZ63_012025</name>
</gene>
<evidence type="ECO:0000313" key="2">
    <source>
        <dbReference type="Proteomes" id="UP000553632"/>
    </source>
</evidence>
<sequence>MLDAGHQPDEIVYNNLLLGCCVVGVKLTPPFDDRRRLAAAILEEMQRSKVSGSSATFSILMKVIIATAGDASDDGDVVRRYDAVFEECLDLLDVRMERDYHVIPELRLYTQLAQQTIRQHNGGVTLRVCGSMIGRHMRNLQPNQPQPVVPKGTANTRNLAPKNRVDVITRQTVETILASATTSNLLETTLQLLELFIKFRVVEVPDVQDALTAKLESMLSKKKRGGTYVREMRRIVATYASEPERYLASTTV</sequence>
<dbReference type="Gene3D" id="1.25.40.10">
    <property type="entry name" value="Tetratricopeptide repeat domain"/>
    <property type="match status" value="1"/>
</dbReference>
<dbReference type="Proteomes" id="UP000553632">
    <property type="component" value="Unassembled WGS sequence"/>
</dbReference>
<reference evidence="1 2" key="1">
    <citation type="submission" date="2020-04" db="EMBL/GenBank/DDBJ databases">
        <title>Perkinsus olseni comparative genomics.</title>
        <authorList>
            <person name="Bogema D.R."/>
        </authorList>
    </citation>
    <scope>NUCLEOTIDE SEQUENCE [LARGE SCALE GENOMIC DNA]</scope>
    <source>
        <strain evidence="1 2">ATCC PRA-207</strain>
    </source>
</reference>
<dbReference type="AlphaFoldDB" id="A0A7J6RKU5"/>
<accession>A0A7J6RKU5</accession>
<name>A0A7J6RKU5_PEROL</name>
<keyword evidence="2" id="KW-1185">Reference proteome</keyword>